<dbReference type="InterPro" id="IPR022385">
    <property type="entry name" value="Rhs_assc_core"/>
</dbReference>
<proteinExistence type="predicted"/>
<organism evidence="4 5">
    <name type="scientific">Kribbella deserti</name>
    <dbReference type="NCBI Taxonomy" id="1926257"/>
    <lineage>
        <taxon>Bacteria</taxon>
        <taxon>Bacillati</taxon>
        <taxon>Actinomycetota</taxon>
        <taxon>Actinomycetes</taxon>
        <taxon>Propionibacteriales</taxon>
        <taxon>Kribbellaceae</taxon>
        <taxon>Kribbella</taxon>
    </lineage>
</organism>
<dbReference type="InterPro" id="IPR038181">
    <property type="entry name" value="Ntox21_sf"/>
</dbReference>
<dbReference type="NCBIfam" id="TIGR03696">
    <property type="entry name" value="Rhs_assc_core"/>
    <property type="match status" value="1"/>
</dbReference>
<dbReference type="InterPro" id="IPR036844">
    <property type="entry name" value="Hint_dom_sf"/>
</dbReference>
<evidence type="ECO:0000313" key="5">
    <source>
        <dbReference type="Proteomes" id="UP001589890"/>
    </source>
</evidence>
<name>A0ABV6QID4_9ACTN</name>
<dbReference type="InterPro" id="IPR056823">
    <property type="entry name" value="TEN-like_YD-shell"/>
</dbReference>
<dbReference type="NCBIfam" id="TIGR01643">
    <property type="entry name" value="YD_repeat_2x"/>
    <property type="match status" value="2"/>
</dbReference>
<feature type="domain" description="Hint" evidence="3">
    <location>
        <begin position="2014"/>
        <end position="2120"/>
    </location>
</feature>
<dbReference type="Gene3D" id="2.170.16.10">
    <property type="entry name" value="Hedgehog/Intein (Hint) domain"/>
    <property type="match status" value="1"/>
</dbReference>
<keyword evidence="5" id="KW-1185">Reference proteome</keyword>
<comment type="caution">
    <text evidence="4">The sequence shown here is derived from an EMBL/GenBank/DDBJ whole genome shotgun (WGS) entry which is preliminary data.</text>
</comment>
<sequence>MTAAFSRQGRPRRRSKLGVCAIAGAVTLSLVAGVASYVPEANADPIRKPPPAAQKSKPVPGKDLAAKPVADRSAATSKNHVVAPPVWPTASTTTVSTADLLPGKEKKLGTSPITLTSVAGPTVAAGKQSPVSFQLSVLDRAETSKLGIAGLVTRIRPAEIQSVPGRVRMKLDYSGFRNAYGGDWASRLQVTELACSTATTCNTMKVLPGGVNDAVNGIYSVDVSVPAAHSAAGQQVAAPQATFALMADGSGPNGSYEATSLSPSSTWNVGTQTGDFNWSYPLRVPPGTAGPRPELSLSYNSGQVDGQTASTNNQVSWVGQGFSLETGYVERKYVSCADDMEGTNNNTVKTADLCWKSDNATLSLGSHSSELLWDATKKTWKLRNDDGSKIERIGAPEDLGAYTGEYWVLTTADGTKYYFGSNKVGFGEARTNSVSTVPVFGNHPGEPCYKTTFATSFCTQAWRWSLDYVIKPNGKQVAGQDFEDGDVMTYRYVQEDNYYGRNNNSGVSEYQRGSYLTTIEYGERAANSGAAAPAAWVVFNTAERCVASAAICGGPLNASTASNWPDVPFDQICTSSTSCPSRTSPSFFSRKRLSSVVTQVWTGTAMDTVDRWDLSHSFPRAGDGTTTAAALWLNSITHRGEVGGTTATDPPVKFARIQLPNRVDGFSGGAFPMYKDRLAGVDTESGQAITVNYAATSCPAAADRNPANNGSRCFPVYYTIDGGAAPTLHWFHKYVVQSVVEADNATDAPDRTTSYSYEGPGAWHFDDNELTLKKYRTWGSWRGFSYVYTRVGVAGAQSLSRRLYFRGMDGDYLDKEGTTRKSVTVKDSRGEGEIDDTDRLNGFVREEITYNGVGGDEVSGTISSPWLKATGTGDGKTALLLGTQAIRTRTRLSNGTYRTAGTNTTLDDLGMPTSINDLGDVAAGNDDRCTRLTYTRNESRWIMNTVSRKELVSLSCASEPTRPAQVISDELSYYDGHTGLTTAPTVGLVTRVDTMSGWDNGPVYKQRSRTTYDALGRVASTYDGLDRLSGRVEYTPVDRGPVTEKRSFDAAGNKSTTIISPAWGASLAEIDPNGKRTDLAYDPLGRLTGVWMPDRSKAGGATASVQFAYKLSHREPTDPAEPNVVTTRELLPNGTYKTSKTLFDAALRPRQVQTLAANGVGRIVADTTYDARGNVLTTAGPYWDNTKAPSDLVYSVLPGNIPALTTNVYDGADRVTNSIFSVHGSERWRTIKAYGGNAVWTRPPSGATTTAEIFDIRGNLTHLRQHHGASTSTTYDTTTYSYTPRDELNTVRDQVGNTWTYKYDIRGRLITSTDPDKGESNSTYDDADRLTSVRDDRNQSLHFSYDSLDRKTAVRSGSSAGTVLATWAYDSLGKGLLTSSTRIVNGNSYVSAVTGYDALNRPTGTRITIPASEGKLAGSYSTTTQYNPDGSIKESKLPTTPGLPDETLKLSYNAAGNLRTLGGWTGYVNDVERSPYGEANQLFLGSDLGKSVFQYRNYEEGTRRISSMRVAREGVGSTDDTFNYTYDQAGNVFAIAHVQHGVAIDRQCFDTDHLRRTTEAWTPSGGTCTTAPSASALGGPHPYWHSYTYDQTGNRTKLVDHARVDTNPETGDRTDTYTYPAAGAARPHALAQVSSVGPKGTSVEKYTYDAVGNVATRLLNGNTDTFNWDSEGHLASVTRPGSETSFVYNAEGERLIRRDPKGSTLYLPSGEVRWDKATDTASSTRYYSFDGQTVAMRTGVSAMDVIITDHHNTAALSIDSKTGAVSRRWNAPFGGARAKSTTWDPKTRGFVNGIDDESTGLTHLGAREYDSRLGRFISVDPLVDTSDPQTLNAYAYSNNAPVTFTDPDGLAYKHGEGGGGGQSSQNNPTPIVVPPPPQKSTPTGNTNTNTTNPSASDDINRAITQYTKEKHEAKERVKRVVKDLVKIVADELGITDALNCFTNGDVGACASTGVTILTSFAGGIAGKLLAKYGAPWKWKKATALIGRIKGLADEAISGLKGWRKAENDLRRTACNSFVPGTLVLLANGTQKPIEEVQIGDKVVATDPATGKKSTEEVTATIVGDGLKKQVELRIHPIANGKAGSTSTIVATKGHPFYLPALKRWVDAGDITPGTRVQALNSTQILVVASARPFESPAKVHNLTVRDVHTYYVLAGQTPVLVHNSNCDLPEGYTSSPALKGDPYHPDSVAARSAKNHELYAATLKDRAAALGYRTRIPPQKAPFDSHGQDVFSNGKRYISPDADEHNVSGGWKMFNRRGARIGTYDADLNYRKN</sequence>
<protein>
    <submittedName>
        <fullName evidence="4">Polymorphic toxin-type HINT domain-containing protein</fullName>
    </submittedName>
</protein>
<gene>
    <name evidence="4" type="ORF">ACFFGN_06815</name>
</gene>
<dbReference type="RefSeq" id="WP_380044467.1">
    <property type="nucleotide sequence ID" value="NZ_JBHLTC010000006.1"/>
</dbReference>
<dbReference type="InterPro" id="IPR003587">
    <property type="entry name" value="Hint_dom_N"/>
</dbReference>
<dbReference type="PANTHER" id="PTHR32305:SF17">
    <property type="entry name" value="TRNA NUCLEASE WAPA"/>
    <property type="match status" value="1"/>
</dbReference>
<dbReference type="SUPFAM" id="SSF51294">
    <property type="entry name" value="Hedgehog/intein (Hint) domain"/>
    <property type="match status" value="1"/>
</dbReference>
<dbReference type="Gene3D" id="3.10.380.20">
    <property type="entry name" value="Novel toxin 21 (CdiA), C-terminal domain"/>
    <property type="match status" value="1"/>
</dbReference>
<feature type="region of interest" description="Disordered" evidence="2">
    <location>
        <begin position="1847"/>
        <end position="1897"/>
    </location>
</feature>
<dbReference type="PANTHER" id="PTHR32305">
    <property type="match status" value="1"/>
</dbReference>
<accession>A0ABV6QID4</accession>
<evidence type="ECO:0000313" key="4">
    <source>
        <dbReference type="EMBL" id="MFC0623766.1"/>
    </source>
</evidence>
<dbReference type="Gene3D" id="2.180.10.10">
    <property type="entry name" value="RHS repeat-associated core"/>
    <property type="match status" value="1"/>
</dbReference>
<feature type="compositionally biased region" description="Low complexity" evidence="2">
    <location>
        <begin position="1880"/>
        <end position="1893"/>
    </location>
</feature>
<dbReference type="CDD" id="cd00081">
    <property type="entry name" value="Hint"/>
    <property type="match status" value="1"/>
</dbReference>
<dbReference type="Pfam" id="PF15526">
    <property type="entry name" value="Ntox21"/>
    <property type="match status" value="1"/>
</dbReference>
<dbReference type="SMART" id="SM00306">
    <property type="entry name" value="HintN"/>
    <property type="match status" value="1"/>
</dbReference>
<dbReference type="CDD" id="cd20685">
    <property type="entry name" value="CdiA-CT_Ecl_RNase-like"/>
    <property type="match status" value="1"/>
</dbReference>
<dbReference type="Pfam" id="PF25023">
    <property type="entry name" value="TEN_YD-shell"/>
    <property type="match status" value="2"/>
</dbReference>
<dbReference type="Pfam" id="PF07591">
    <property type="entry name" value="PT-HINT"/>
    <property type="match status" value="1"/>
</dbReference>
<dbReference type="Proteomes" id="UP001589890">
    <property type="component" value="Unassembled WGS sequence"/>
</dbReference>
<feature type="region of interest" description="Disordered" evidence="2">
    <location>
        <begin position="1310"/>
        <end position="1333"/>
    </location>
</feature>
<evidence type="ECO:0000256" key="1">
    <source>
        <dbReference type="ARBA" id="ARBA00022737"/>
    </source>
</evidence>
<keyword evidence="1" id="KW-0677">Repeat</keyword>
<dbReference type="EMBL" id="JBHLTC010000006">
    <property type="protein sequence ID" value="MFC0623766.1"/>
    <property type="molecule type" value="Genomic_DNA"/>
</dbReference>
<evidence type="ECO:0000259" key="3">
    <source>
        <dbReference type="SMART" id="SM00306"/>
    </source>
</evidence>
<dbReference type="InterPro" id="IPR050708">
    <property type="entry name" value="T6SS_VgrG/RHS"/>
</dbReference>
<dbReference type="InterPro" id="IPR028190">
    <property type="entry name" value="Ntox21"/>
</dbReference>
<feature type="region of interest" description="Disordered" evidence="2">
    <location>
        <begin position="41"/>
        <end position="79"/>
    </location>
</feature>
<reference evidence="4 5" key="1">
    <citation type="submission" date="2024-09" db="EMBL/GenBank/DDBJ databases">
        <authorList>
            <person name="Sun Q."/>
            <person name="Mori K."/>
        </authorList>
    </citation>
    <scope>NUCLEOTIDE SEQUENCE [LARGE SCALE GENOMIC DNA]</scope>
    <source>
        <strain evidence="4 5">CGMCC 1.15906</strain>
    </source>
</reference>
<evidence type="ECO:0000256" key="2">
    <source>
        <dbReference type="SAM" id="MobiDB-lite"/>
    </source>
</evidence>
<dbReference type="InterPro" id="IPR006530">
    <property type="entry name" value="YD"/>
</dbReference>